<proteinExistence type="predicted"/>
<accession>A0A3L8DFZ5</accession>
<organism evidence="1">
    <name type="scientific">Ooceraea biroi</name>
    <name type="common">Clonal raider ant</name>
    <name type="synonym">Cerapachys biroi</name>
    <dbReference type="NCBI Taxonomy" id="2015173"/>
    <lineage>
        <taxon>Eukaryota</taxon>
        <taxon>Metazoa</taxon>
        <taxon>Ecdysozoa</taxon>
        <taxon>Arthropoda</taxon>
        <taxon>Hexapoda</taxon>
        <taxon>Insecta</taxon>
        <taxon>Pterygota</taxon>
        <taxon>Neoptera</taxon>
        <taxon>Endopterygota</taxon>
        <taxon>Hymenoptera</taxon>
        <taxon>Apocrita</taxon>
        <taxon>Aculeata</taxon>
        <taxon>Formicoidea</taxon>
        <taxon>Formicidae</taxon>
        <taxon>Dorylinae</taxon>
        <taxon>Ooceraea</taxon>
    </lineage>
</organism>
<reference evidence="1" key="2">
    <citation type="submission" date="2018-07" db="EMBL/GenBank/DDBJ databases">
        <authorList>
            <person name="Mckenzie S.K."/>
            <person name="Kronauer D.J.C."/>
        </authorList>
    </citation>
    <scope>NUCLEOTIDE SEQUENCE</scope>
    <source>
        <strain evidence="1">Clonal line C1</strain>
    </source>
</reference>
<dbReference type="OrthoDB" id="6345017at2759"/>
<dbReference type="Gene3D" id="2.60.40.10">
    <property type="entry name" value="Immunoglobulins"/>
    <property type="match status" value="1"/>
</dbReference>
<dbReference type="AlphaFoldDB" id="A0A3L8DFZ5"/>
<sequence>MRVPRRRHTEQAVAIGQILRYATELDIKITPQRETAVRVGETLEIMCKASRPLRVCRVEIPGERYAMVLAEGQPPEDGIEYSGAGIKTGDCGVRIAKVKEYNDGLFKCTLTPENSRQEQSASLKIIVARPPDNPDLRISSGTIKRNIYRKGEKIEVSCSAPSGRPAANVSLFLG</sequence>
<name>A0A3L8DFZ5_OOCBI</name>
<comment type="caution">
    <text evidence="1">The sequence shown here is derived from an EMBL/GenBank/DDBJ whole genome shotgun (WGS) entry which is preliminary data.</text>
</comment>
<protein>
    <recommendedName>
        <fullName evidence="2">Ig-like domain-containing protein</fullName>
    </recommendedName>
</protein>
<evidence type="ECO:0000313" key="1">
    <source>
        <dbReference type="EMBL" id="RLU19324.1"/>
    </source>
</evidence>
<dbReference type="EMBL" id="QOIP01000008">
    <property type="protein sequence ID" value="RLU19324.1"/>
    <property type="molecule type" value="Genomic_DNA"/>
</dbReference>
<reference evidence="1" key="1">
    <citation type="journal article" date="2018" name="Genome Res.">
        <title>The genomic architecture and molecular evolution of ant odorant receptors.</title>
        <authorList>
            <person name="McKenzie S.K."/>
            <person name="Kronauer D.J.C."/>
        </authorList>
    </citation>
    <scope>NUCLEOTIDE SEQUENCE [LARGE SCALE GENOMIC DNA]</scope>
    <source>
        <strain evidence="1">Clonal line C1</strain>
    </source>
</reference>
<dbReference type="InterPro" id="IPR013783">
    <property type="entry name" value="Ig-like_fold"/>
</dbReference>
<gene>
    <name evidence="1" type="ORF">DMN91_007881</name>
</gene>
<evidence type="ECO:0008006" key="2">
    <source>
        <dbReference type="Google" id="ProtNLM"/>
    </source>
</evidence>
<dbReference type="Proteomes" id="UP000279307">
    <property type="component" value="Chromosome 8"/>
</dbReference>